<dbReference type="Pfam" id="PF00534">
    <property type="entry name" value="Glycos_transf_1"/>
    <property type="match status" value="1"/>
</dbReference>
<feature type="domain" description="Glycosyl transferase family 1" evidence="2">
    <location>
        <begin position="181"/>
        <end position="322"/>
    </location>
</feature>
<dbReference type="Pfam" id="PF13439">
    <property type="entry name" value="Glyco_transf_4"/>
    <property type="match status" value="1"/>
</dbReference>
<keyword evidence="1" id="KW-0808">Transferase</keyword>
<gene>
    <name evidence="4" type="ORF">IAC54_07700</name>
</gene>
<evidence type="ECO:0000259" key="3">
    <source>
        <dbReference type="Pfam" id="PF13439"/>
    </source>
</evidence>
<dbReference type="InterPro" id="IPR001296">
    <property type="entry name" value="Glyco_trans_1"/>
</dbReference>
<proteinExistence type="predicted"/>
<dbReference type="PANTHER" id="PTHR46401:SF2">
    <property type="entry name" value="GLYCOSYLTRANSFERASE WBBK-RELATED"/>
    <property type="match status" value="1"/>
</dbReference>
<dbReference type="InterPro" id="IPR028098">
    <property type="entry name" value="Glyco_trans_4-like_N"/>
</dbReference>
<reference evidence="4" key="2">
    <citation type="journal article" date="2021" name="PeerJ">
        <title>Extensive microbial diversity within the chicken gut microbiome revealed by metagenomics and culture.</title>
        <authorList>
            <person name="Gilroy R."/>
            <person name="Ravi A."/>
            <person name="Getino M."/>
            <person name="Pursley I."/>
            <person name="Horton D.L."/>
            <person name="Alikhan N.F."/>
            <person name="Baker D."/>
            <person name="Gharbi K."/>
            <person name="Hall N."/>
            <person name="Watson M."/>
            <person name="Adriaenssens E.M."/>
            <person name="Foster-Nyarko E."/>
            <person name="Jarju S."/>
            <person name="Secka A."/>
            <person name="Antonio M."/>
            <person name="Oren A."/>
            <person name="Chaudhuri R.R."/>
            <person name="La Ragione R."/>
            <person name="Hildebrand F."/>
            <person name="Pallen M.J."/>
        </authorList>
    </citation>
    <scope>NUCLEOTIDE SEQUENCE</scope>
    <source>
        <strain evidence="4">G3-4614</strain>
    </source>
</reference>
<sequence length="353" mass="40050">MGGVETHCENLYPYIVQAGYDVTVVRRSCYLQAQQKTREYKGIHLKDIYAPRKKSLEAIIHTILAVLYAKKTNADILHIHAIGPSLLVPFAKMVGLKVVVTHHGADYDRKKWNKAAKYMLRKGEKYAAKYADKLIVISSKIKKDIAEKYGRTDTELIYNGVPEAIRRTTTGYITSKGLAPYKYILAVGRFVEEKGFDYLIDAYSELHPEGYKLVIAGDSDHPTEYSIQLKEKAKEKGIVLTGFIKGKPLEELMTHARLFVLPSYHEGLPISLLEAMSYGKDVLVSDIEANRLPELEETDIFKTGSTSSLKQSIEKKLQGGQNKNREYAMYKYNWQNIAAQTTDVYKTILKKQK</sequence>
<dbReference type="Gene3D" id="3.40.50.2000">
    <property type="entry name" value="Glycogen Phosphorylase B"/>
    <property type="match status" value="2"/>
</dbReference>
<dbReference type="AlphaFoldDB" id="A0A9D9E4U9"/>
<dbReference type="SUPFAM" id="SSF53756">
    <property type="entry name" value="UDP-Glycosyltransferase/glycogen phosphorylase"/>
    <property type="match status" value="1"/>
</dbReference>
<name>A0A9D9E4U9_9BACT</name>
<organism evidence="4 5">
    <name type="scientific">Candidatus Caccoplasma merdipullorum</name>
    <dbReference type="NCBI Taxonomy" id="2840718"/>
    <lineage>
        <taxon>Bacteria</taxon>
        <taxon>Pseudomonadati</taxon>
        <taxon>Bacteroidota</taxon>
        <taxon>Bacteroidia</taxon>
        <taxon>Bacteroidales</taxon>
        <taxon>Bacteroidaceae</taxon>
        <taxon>Bacteroidaceae incertae sedis</taxon>
        <taxon>Candidatus Caccoplasma</taxon>
    </lineage>
</organism>
<evidence type="ECO:0000313" key="5">
    <source>
        <dbReference type="Proteomes" id="UP000823636"/>
    </source>
</evidence>
<accession>A0A9D9E4U9</accession>
<evidence type="ECO:0000313" key="4">
    <source>
        <dbReference type="EMBL" id="MBO8438762.1"/>
    </source>
</evidence>
<comment type="caution">
    <text evidence="4">The sequence shown here is derived from an EMBL/GenBank/DDBJ whole genome shotgun (WGS) entry which is preliminary data.</text>
</comment>
<feature type="domain" description="Glycosyltransferase subfamily 4-like N-terminal" evidence="3">
    <location>
        <begin position="1"/>
        <end position="162"/>
    </location>
</feature>
<reference evidence="4" key="1">
    <citation type="submission" date="2020-10" db="EMBL/GenBank/DDBJ databases">
        <authorList>
            <person name="Gilroy R."/>
        </authorList>
    </citation>
    <scope>NUCLEOTIDE SEQUENCE</scope>
    <source>
        <strain evidence="4">G3-4614</strain>
    </source>
</reference>
<evidence type="ECO:0000256" key="1">
    <source>
        <dbReference type="ARBA" id="ARBA00022679"/>
    </source>
</evidence>
<dbReference type="EMBL" id="JADIMW010000080">
    <property type="protein sequence ID" value="MBO8438762.1"/>
    <property type="molecule type" value="Genomic_DNA"/>
</dbReference>
<evidence type="ECO:0000259" key="2">
    <source>
        <dbReference type="Pfam" id="PF00534"/>
    </source>
</evidence>
<dbReference type="GO" id="GO:0016757">
    <property type="term" value="F:glycosyltransferase activity"/>
    <property type="evidence" value="ECO:0007669"/>
    <property type="project" value="InterPro"/>
</dbReference>
<protein>
    <submittedName>
        <fullName evidence="4">Glycosyltransferase family 4 protein</fullName>
    </submittedName>
</protein>
<dbReference type="CDD" id="cd03801">
    <property type="entry name" value="GT4_PimA-like"/>
    <property type="match status" value="1"/>
</dbReference>
<dbReference type="Proteomes" id="UP000823636">
    <property type="component" value="Unassembled WGS sequence"/>
</dbReference>
<dbReference type="PANTHER" id="PTHR46401">
    <property type="entry name" value="GLYCOSYLTRANSFERASE WBBK-RELATED"/>
    <property type="match status" value="1"/>
</dbReference>